<reference evidence="3 4" key="1">
    <citation type="submission" date="2018-07" db="EMBL/GenBank/DDBJ databases">
        <title>Draft Genome Sequence of Pseudomonas fluorescens AHK-1 associated with canker disease of kiwifruit.</title>
        <authorList>
            <person name="Wu Z."/>
        </authorList>
    </citation>
    <scope>NUCLEOTIDE SEQUENCE [LARGE SCALE GENOMIC DNA]</scope>
    <source>
        <strain evidence="3 4">AHK-1</strain>
    </source>
</reference>
<gene>
    <name evidence="3" type="ORF">DL347_04335</name>
</gene>
<dbReference type="EMBL" id="QRBA01000002">
    <property type="protein sequence ID" value="RDS92403.1"/>
    <property type="molecule type" value="Genomic_DNA"/>
</dbReference>
<feature type="domain" description="TauD/TfdA-like" evidence="2">
    <location>
        <begin position="54"/>
        <end position="84"/>
    </location>
</feature>
<proteinExistence type="predicted"/>
<evidence type="ECO:0000259" key="2">
    <source>
        <dbReference type="Pfam" id="PF02668"/>
    </source>
</evidence>
<sequence>MLCPMPVCFRDGGYAGLRWDYLFLKPLNQAAIRVGESIKSIQEIRRIDVCLADPGDTLIIDNWRMLHGRSSVPSATHRRLERIYVSKLWEQ</sequence>
<dbReference type="Pfam" id="PF02668">
    <property type="entry name" value="TauD"/>
    <property type="match status" value="1"/>
</dbReference>
<evidence type="ECO:0000313" key="3">
    <source>
        <dbReference type="EMBL" id="RDS92403.1"/>
    </source>
</evidence>
<keyword evidence="1" id="KW-0560">Oxidoreductase</keyword>
<evidence type="ECO:0000313" key="4">
    <source>
        <dbReference type="Proteomes" id="UP000255541"/>
    </source>
</evidence>
<name>A0A7Z6QQA1_PSEFL</name>
<comment type="caution">
    <text evidence="3">The sequence shown here is derived from an EMBL/GenBank/DDBJ whole genome shotgun (WGS) entry which is preliminary data.</text>
</comment>
<dbReference type="GO" id="GO:0016706">
    <property type="term" value="F:2-oxoglutarate-dependent dioxygenase activity"/>
    <property type="evidence" value="ECO:0007669"/>
    <property type="project" value="UniProtKB-ARBA"/>
</dbReference>
<dbReference type="SUPFAM" id="SSF51197">
    <property type="entry name" value="Clavaminate synthase-like"/>
    <property type="match status" value="1"/>
</dbReference>
<dbReference type="AlphaFoldDB" id="A0A7Z6QQA1"/>
<evidence type="ECO:0000256" key="1">
    <source>
        <dbReference type="ARBA" id="ARBA00023002"/>
    </source>
</evidence>
<dbReference type="InterPro" id="IPR042098">
    <property type="entry name" value="TauD-like_sf"/>
</dbReference>
<dbReference type="Proteomes" id="UP000255541">
    <property type="component" value="Unassembled WGS sequence"/>
</dbReference>
<dbReference type="RefSeq" id="WP_115485858.1">
    <property type="nucleotide sequence ID" value="NZ_QRBA01000002.1"/>
</dbReference>
<accession>A0A7Z6QQA1</accession>
<organism evidence="3 4">
    <name type="scientific">Pseudomonas fluorescens</name>
    <dbReference type="NCBI Taxonomy" id="294"/>
    <lineage>
        <taxon>Bacteria</taxon>
        <taxon>Pseudomonadati</taxon>
        <taxon>Pseudomonadota</taxon>
        <taxon>Gammaproteobacteria</taxon>
        <taxon>Pseudomonadales</taxon>
        <taxon>Pseudomonadaceae</taxon>
        <taxon>Pseudomonas</taxon>
    </lineage>
</organism>
<dbReference type="Gene3D" id="3.60.130.10">
    <property type="entry name" value="Clavaminate synthase-like"/>
    <property type="match status" value="1"/>
</dbReference>
<protein>
    <recommendedName>
        <fullName evidence="2">TauD/TfdA-like domain-containing protein</fullName>
    </recommendedName>
</protein>
<dbReference type="InterPro" id="IPR003819">
    <property type="entry name" value="TauD/TfdA-like"/>
</dbReference>